<protein>
    <recommendedName>
        <fullName evidence="6">SWIM-type domain-containing protein</fullName>
    </recommendedName>
</protein>
<dbReference type="SMART" id="SM00575">
    <property type="entry name" value="ZnF_PMZ"/>
    <property type="match status" value="1"/>
</dbReference>
<name>A0ABQ7G7D2_DUNSA</name>
<keyword evidence="8" id="KW-1185">Reference proteome</keyword>
<dbReference type="Proteomes" id="UP000815325">
    <property type="component" value="Unassembled WGS sequence"/>
</dbReference>
<accession>A0ABQ7G7D2</accession>
<dbReference type="PROSITE" id="PS50966">
    <property type="entry name" value="ZF_SWIM"/>
    <property type="match status" value="1"/>
</dbReference>
<proteinExistence type="predicted"/>
<evidence type="ECO:0000313" key="7">
    <source>
        <dbReference type="EMBL" id="KAF5830515.1"/>
    </source>
</evidence>
<dbReference type="EMBL" id="MU070034">
    <property type="protein sequence ID" value="KAF5830515.1"/>
    <property type="molecule type" value="Genomic_DNA"/>
</dbReference>
<dbReference type="Pfam" id="PF21056">
    <property type="entry name" value="ZSWIM1-3_RNaseH-like"/>
    <property type="match status" value="1"/>
</dbReference>
<dbReference type="InterPro" id="IPR007527">
    <property type="entry name" value="Znf_SWIM"/>
</dbReference>
<dbReference type="PANTHER" id="PTHR47456:SF1">
    <property type="entry name" value="PHD-TYPE DOMAIN-CONTAINING PROTEIN"/>
    <property type="match status" value="1"/>
</dbReference>
<evidence type="ECO:0000259" key="6">
    <source>
        <dbReference type="PROSITE" id="PS50966"/>
    </source>
</evidence>
<keyword evidence="1" id="KW-0479">Metal-binding</keyword>
<dbReference type="PANTHER" id="PTHR47456">
    <property type="entry name" value="PHD-TYPE DOMAIN-CONTAINING PROTEIN"/>
    <property type="match status" value="1"/>
</dbReference>
<feature type="compositionally biased region" description="Low complexity" evidence="5">
    <location>
        <begin position="518"/>
        <end position="529"/>
    </location>
</feature>
<evidence type="ECO:0000256" key="4">
    <source>
        <dbReference type="PROSITE-ProRule" id="PRU00325"/>
    </source>
</evidence>
<feature type="compositionally biased region" description="Low complexity" evidence="5">
    <location>
        <begin position="537"/>
        <end position="553"/>
    </location>
</feature>
<evidence type="ECO:0000256" key="1">
    <source>
        <dbReference type="ARBA" id="ARBA00022723"/>
    </source>
</evidence>
<gene>
    <name evidence="7" type="ORF">DUNSADRAFT_14400</name>
</gene>
<evidence type="ECO:0000256" key="2">
    <source>
        <dbReference type="ARBA" id="ARBA00022771"/>
    </source>
</evidence>
<comment type="caution">
    <text evidence="7">The sequence shown here is derived from an EMBL/GenBank/DDBJ whole genome shotgun (WGS) entry which is preliminary data.</text>
</comment>
<feature type="domain" description="SWIM-type" evidence="6">
    <location>
        <begin position="444"/>
        <end position="476"/>
    </location>
</feature>
<dbReference type="InterPro" id="IPR048324">
    <property type="entry name" value="ZSWIM1-3_RNaseH-like"/>
</dbReference>
<feature type="region of interest" description="Disordered" evidence="5">
    <location>
        <begin position="507"/>
        <end position="553"/>
    </location>
</feature>
<reference evidence="7" key="1">
    <citation type="submission" date="2017-08" db="EMBL/GenBank/DDBJ databases">
        <authorList>
            <person name="Polle J.E."/>
            <person name="Barry K."/>
            <person name="Cushman J."/>
            <person name="Schmutz J."/>
            <person name="Tran D."/>
            <person name="Hathwaick L.T."/>
            <person name="Yim W.C."/>
            <person name="Jenkins J."/>
            <person name="Mckie-Krisberg Z.M."/>
            <person name="Prochnik S."/>
            <person name="Lindquist E."/>
            <person name="Dockter R.B."/>
            <person name="Adam C."/>
            <person name="Molina H."/>
            <person name="Bunkerborg J."/>
            <person name="Jin E."/>
            <person name="Buchheim M."/>
            <person name="Magnuson J."/>
        </authorList>
    </citation>
    <scope>NUCLEOTIDE SEQUENCE</scope>
    <source>
        <strain evidence="7">CCAP 19/18</strain>
    </source>
</reference>
<keyword evidence="2 4" id="KW-0863">Zinc-finger</keyword>
<evidence type="ECO:0000256" key="5">
    <source>
        <dbReference type="SAM" id="MobiDB-lite"/>
    </source>
</evidence>
<evidence type="ECO:0000256" key="3">
    <source>
        <dbReference type="ARBA" id="ARBA00022833"/>
    </source>
</evidence>
<evidence type="ECO:0000313" key="8">
    <source>
        <dbReference type="Proteomes" id="UP000815325"/>
    </source>
</evidence>
<dbReference type="InterPro" id="IPR006564">
    <property type="entry name" value="Znf_PMZ"/>
</dbReference>
<sequence length="605" mass="67716">MTLLTTEISINGRVRARIVELAQFPSLTASYIKGQAHSFAKELVANLDIDSNSTQFFPNEPAVKRIMNQAREQRRLDPQDHVAVQKFVELDQAQNPESHWYYRVGDGPNGNEPMLLVHQTAFQKEMMAKYGGTIVGMDATYKTNSWGLPLVLLVVADNHGNGYPIASAFIQREEQGQLAEFLRLLRTWNPSFNPTFFSIDKSQAEMNAIHAEFPDSRILLCDFHRQQLWQRWIASSDVPRQYKDDLLEKMRLVGYANTVTDFHVAMHNLKACPGWQKSKTIANYWDQHWGNCIELWATCHRQVFHCGMDTNNFTESMNRVLKACFLSPRPDRRLDSLLESLCKEAWPYFDAKYIEKNKSSARLDAKKHKYPVPDFLLNRPAPIRGSLQEQHELGDTCSNLVCQMSETQFTVPKSDFTLSNELNNTGLASYPGMVEAYRFMAAPYFVDMASGTCTCRQFVLTNMPCKHMFGVLRSTGKPWSSLPPSVLESPWMNIDFKVVNKSGEAPIRPIMPHPPSPTLSLPTSPRASLPSPPPEPSAASAPASAPASLPAPTPAIALAQPTTQQATQQALAGTCPNPARLSIFKELLKRLETAGVEGASLSTLT</sequence>
<organism evidence="7 8">
    <name type="scientific">Dunaliella salina</name>
    <name type="common">Green alga</name>
    <name type="synonym">Protococcus salinus</name>
    <dbReference type="NCBI Taxonomy" id="3046"/>
    <lineage>
        <taxon>Eukaryota</taxon>
        <taxon>Viridiplantae</taxon>
        <taxon>Chlorophyta</taxon>
        <taxon>core chlorophytes</taxon>
        <taxon>Chlorophyceae</taxon>
        <taxon>CS clade</taxon>
        <taxon>Chlamydomonadales</taxon>
        <taxon>Dunaliellaceae</taxon>
        <taxon>Dunaliella</taxon>
    </lineage>
</organism>
<keyword evidence="3" id="KW-0862">Zinc</keyword>